<evidence type="ECO:0000313" key="2">
    <source>
        <dbReference type="EMBL" id="MEE2036180.1"/>
    </source>
</evidence>
<name>A0ABU7K1Q6_9ACTN</name>
<feature type="region of interest" description="Disordered" evidence="1">
    <location>
        <begin position="401"/>
        <end position="430"/>
    </location>
</feature>
<sequence length="430" mass="43344">MTQATRVSARTVLLVAGTAGFVALGAGIAGAEGLDSPVHELAPTVERALVEGVAPTVSSLAPEGVGPIANTALTELQDSAHNPDKPAPDLGAMIPQGRDVATPLGTVPNPTPALADTVSGVQDATGLDGNPHDTVGHTAGAAVEEGAQEAGVLLEDTARGAGSKAESTAVEVLPRTVEAVYGLREEVDLPRVGDVAPLPQSAALPDTSGLTALTGVNGLDQIVDTSDPLGQGTVRQSAAAPAIPNVWDFAHVFGLETPDGLQDVVEATPVTDDNFVSLGEEEVLGMVGNRNLDHPLTVPQAAPAAPGLRDLADAVFTGATTEGMTALDVSGPLADAELPRLPGTGLAPVDETLPQTAGTGLPTIAEGVETESVEDLVAGLSRGTDLLNDLDTSNLVSIEGGTEEQEVPSNMTQHPTFTDLPGSEALPVIS</sequence>
<reference evidence="2 3" key="1">
    <citation type="submission" date="2023-08" db="EMBL/GenBank/DDBJ databases">
        <authorList>
            <person name="Girao M."/>
            <person name="Carvalho M.F."/>
        </authorList>
    </citation>
    <scope>NUCLEOTIDE SEQUENCE [LARGE SCALE GENOMIC DNA]</scope>
    <source>
        <strain evidence="2 3">CT-R113</strain>
    </source>
</reference>
<evidence type="ECO:0000313" key="3">
    <source>
        <dbReference type="Proteomes" id="UP001356095"/>
    </source>
</evidence>
<accession>A0ABU7K1Q6</accession>
<protein>
    <recommendedName>
        <fullName evidence="4">Secreted protein</fullName>
    </recommendedName>
</protein>
<organism evidence="2 3">
    <name type="scientific">Nocardiopsis codii</name>
    <dbReference type="NCBI Taxonomy" id="3065942"/>
    <lineage>
        <taxon>Bacteria</taxon>
        <taxon>Bacillati</taxon>
        <taxon>Actinomycetota</taxon>
        <taxon>Actinomycetes</taxon>
        <taxon>Streptosporangiales</taxon>
        <taxon>Nocardiopsidaceae</taxon>
        <taxon>Nocardiopsis</taxon>
    </lineage>
</organism>
<evidence type="ECO:0000256" key="1">
    <source>
        <dbReference type="SAM" id="MobiDB-lite"/>
    </source>
</evidence>
<proteinExistence type="predicted"/>
<dbReference type="EMBL" id="JAUZMY010000002">
    <property type="protein sequence ID" value="MEE2036180.1"/>
    <property type="molecule type" value="Genomic_DNA"/>
</dbReference>
<feature type="compositionally biased region" description="Polar residues" evidence="1">
    <location>
        <begin position="407"/>
        <end position="416"/>
    </location>
</feature>
<gene>
    <name evidence="2" type="ORF">Q8791_02960</name>
</gene>
<evidence type="ECO:0008006" key="4">
    <source>
        <dbReference type="Google" id="ProtNLM"/>
    </source>
</evidence>
<dbReference type="Proteomes" id="UP001356095">
    <property type="component" value="Unassembled WGS sequence"/>
</dbReference>
<comment type="caution">
    <text evidence="2">The sequence shown here is derived from an EMBL/GenBank/DDBJ whole genome shotgun (WGS) entry which is preliminary data.</text>
</comment>
<dbReference type="RefSeq" id="WP_330089982.1">
    <property type="nucleotide sequence ID" value="NZ_JAUZMY010000002.1"/>
</dbReference>
<keyword evidence="3" id="KW-1185">Reference proteome</keyword>